<feature type="compositionally biased region" description="Low complexity" evidence="1">
    <location>
        <begin position="436"/>
        <end position="450"/>
    </location>
</feature>
<feature type="region of interest" description="Disordered" evidence="1">
    <location>
        <begin position="246"/>
        <end position="271"/>
    </location>
</feature>
<dbReference type="AlphaFoldDB" id="A0A2P6NLR1"/>
<feature type="region of interest" description="Disordered" evidence="1">
    <location>
        <begin position="505"/>
        <end position="612"/>
    </location>
</feature>
<evidence type="ECO:0000313" key="4">
    <source>
        <dbReference type="Proteomes" id="UP000241769"/>
    </source>
</evidence>
<feature type="compositionally biased region" description="Polar residues" evidence="1">
    <location>
        <begin position="259"/>
        <end position="271"/>
    </location>
</feature>
<sequence>MKMKPSPRQFWSKSAELMQSERINIHDPASGEQILERYCNGNMPELNMIMFMSTSVNNGSYQVAALAKHIKSRLKLWKQTNIQTRTINVLSNVVRNCPCSHSVLGGKEFQTWFEKFVMDKKLDSRVKNSALLMVQDFACAFRPTKVPYQFVNTYNNLSKKGCKFFADTERATFTPGDMRETNKWMTDTTVLLDGTKKEPGISDLVKSRMNGTPSPDEERIATSINIRNSTNTFNKNSWAAGGLLSSPTSPTAKRMSVHGPTSPTQSPPQYINDTPATAISDARRKLKSLKTDLATGSGENAFTQKMMEDLKALRKIRVTIVAYTQSDKAIEYVAELFEINEEIENFLELSSSFIPSEAPAPVSSPPRDTPDRRSSQNYTTSTSNRDPSTHYVCSSELSRRASDYSPSAPPPSAGQPSQVMAAINQYMTSPGHKYDSPASSNPTASNASSTVHYPRSSAVHVSMRAPDVSTNGHYVSTAAFQMATAECTANNHYASTAPFQITHPQTTSGGGYPSTPSFQNDSTPTTSNTSWVNGSTSMTPSETVSPNDYTSTAPFQIAMPVGTPSHPHLTSQRQRMMSSHYPNSNPSPSFSHPYTSNSPSAYTESPPNHSYVAPSSVRAIQSNMQIGDQYTSSYDASSRRSSGPLAPFSSSGPYDGSSRTPYESFTQQDRQLVQEMRSQQQPQTFEQDRNHGNPFIDSYSGGDYASIPMEYLEQIRRTKNM</sequence>
<dbReference type="GO" id="GO:0035091">
    <property type="term" value="F:phosphatidylinositol binding"/>
    <property type="evidence" value="ECO:0007669"/>
    <property type="project" value="InterPro"/>
</dbReference>
<dbReference type="InterPro" id="IPR008942">
    <property type="entry name" value="ENTH_VHS"/>
</dbReference>
<feature type="compositionally biased region" description="Polar residues" evidence="1">
    <location>
        <begin position="514"/>
        <end position="554"/>
    </location>
</feature>
<reference evidence="3 4" key="1">
    <citation type="journal article" date="2018" name="Genome Biol. Evol.">
        <title>Multiple Roots of Fruiting Body Formation in Amoebozoa.</title>
        <authorList>
            <person name="Hillmann F."/>
            <person name="Forbes G."/>
            <person name="Novohradska S."/>
            <person name="Ferling I."/>
            <person name="Riege K."/>
            <person name="Groth M."/>
            <person name="Westermann M."/>
            <person name="Marz M."/>
            <person name="Spaller T."/>
            <person name="Winckler T."/>
            <person name="Schaap P."/>
            <person name="Glockner G."/>
        </authorList>
    </citation>
    <scope>NUCLEOTIDE SEQUENCE [LARGE SCALE GENOMIC DNA]</scope>
    <source>
        <strain evidence="3 4">Jena</strain>
    </source>
</reference>
<dbReference type="InParanoid" id="A0A2P6NLR1"/>
<gene>
    <name evidence="3" type="ORF">PROFUN_07559</name>
</gene>
<evidence type="ECO:0000256" key="1">
    <source>
        <dbReference type="SAM" id="MobiDB-lite"/>
    </source>
</evidence>
<dbReference type="EMBL" id="MDYQ01000054">
    <property type="protein sequence ID" value="PRP84905.1"/>
    <property type="molecule type" value="Genomic_DNA"/>
</dbReference>
<feature type="compositionally biased region" description="Low complexity" evidence="1">
    <location>
        <begin position="578"/>
        <end position="594"/>
    </location>
</feature>
<feature type="compositionally biased region" description="Polar residues" evidence="1">
    <location>
        <begin position="648"/>
        <end position="685"/>
    </location>
</feature>
<feature type="compositionally biased region" description="Low complexity" evidence="1">
    <location>
        <begin position="632"/>
        <end position="642"/>
    </location>
</feature>
<evidence type="ECO:0000259" key="2">
    <source>
        <dbReference type="PROSITE" id="PS50179"/>
    </source>
</evidence>
<keyword evidence="4" id="KW-1185">Reference proteome</keyword>
<dbReference type="InterPro" id="IPR002014">
    <property type="entry name" value="VHS_dom"/>
</dbReference>
<dbReference type="STRING" id="1890364.A0A2P6NLR1"/>
<protein>
    <submittedName>
        <fullName evidence="3">Proteophosphoglycan ppg4</fullName>
    </submittedName>
</protein>
<dbReference type="Gene3D" id="1.25.40.90">
    <property type="match status" value="1"/>
</dbReference>
<dbReference type="GO" id="GO:0043130">
    <property type="term" value="F:ubiquitin binding"/>
    <property type="evidence" value="ECO:0007669"/>
    <property type="project" value="InterPro"/>
</dbReference>
<organism evidence="3 4">
    <name type="scientific">Planoprotostelium fungivorum</name>
    <dbReference type="NCBI Taxonomy" id="1890364"/>
    <lineage>
        <taxon>Eukaryota</taxon>
        <taxon>Amoebozoa</taxon>
        <taxon>Evosea</taxon>
        <taxon>Variosea</taxon>
        <taxon>Cavosteliida</taxon>
        <taxon>Cavosteliaceae</taxon>
        <taxon>Planoprotostelium</taxon>
    </lineage>
</organism>
<dbReference type="PROSITE" id="PS50179">
    <property type="entry name" value="VHS"/>
    <property type="match status" value="1"/>
</dbReference>
<dbReference type="SUPFAM" id="SSF48464">
    <property type="entry name" value="ENTH/VHS domain"/>
    <property type="match status" value="1"/>
</dbReference>
<name>A0A2P6NLR1_9EUKA</name>
<feature type="compositionally biased region" description="Polar residues" evidence="1">
    <location>
        <begin position="595"/>
        <end position="608"/>
    </location>
</feature>
<evidence type="ECO:0000313" key="3">
    <source>
        <dbReference type="EMBL" id="PRP84905.1"/>
    </source>
</evidence>
<dbReference type="CDD" id="cd03561">
    <property type="entry name" value="VHS"/>
    <property type="match status" value="1"/>
</dbReference>
<dbReference type="Proteomes" id="UP000241769">
    <property type="component" value="Unassembled WGS sequence"/>
</dbReference>
<feature type="compositionally biased region" description="Polar residues" evidence="1">
    <location>
        <begin position="375"/>
        <end position="396"/>
    </location>
</feature>
<feature type="domain" description="VHS" evidence="2">
    <location>
        <begin position="44"/>
        <end position="165"/>
    </location>
</feature>
<feature type="compositionally biased region" description="Polar residues" evidence="1">
    <location>
        <begin position="568"/>
        <end position="577"/>
    </location>
</feature>
<feature type="region of interest" description="Disordered" evidence="1">
    <location>
        <begin position="630"/>
        <end position="701"/>
    </location>
</feature>
<comment type="caution">
    <text evidence="3">The sequence shown here is derived from an EMBL/GenBank/DDBJ whole genome shotgun (WGS) entry which is preliminary data.</text>
</comment>
<proteinExistence type="predicted"/>
<feature type="region of interest" description="Disordered" evidence="1">
    <location>
        <begin position="356"/>
        <end position="452"/>
    </location>
</feature>
<accession>A0A2P6NLR1</accession>